<dbReference type="EMBL" id="ML170157">
    <property type="protein sequence ID" value="TDL28985.1"/>
    <property type="molecule type" value="Genomic_DNA"/>
</dbReference>
<dbReference type="AlphaFoldDB" id="A0A4Y7QNI4"/>
<organism evidence="2 3">
    <name type="scientific">Rickenella mellea</name>
    <dbReference type="NCBI Taxonomy" id="50990"/>
    <lineage>
        <taxon>Eukaryota</taxon>
        <taxon>Fungi</taxon>
        <taxon>Dikarya</taxon>
        <taxon>Basidiomycota</taxon>
        <taxon>Agaricomycotina</taxon>
        <taxon>Agaricomycetes</taxon>
        <taxon>Hymenochaetales</taxon>
        <taxon>Rickenellaceae</taxon>
        <taxon>Rickenella</taxon>
    </lineage>
</organism>
<feature type="region of interest" description="Disordered" evidence="1">
    <location>
        <begin position="296"/>
        <end position="353"/>
    </location>
</feature>
<gene>
    <name evidence="2" type="ORF">BD410DRAFT_799090</name>
</gene>
<dbReference type="Proteomes" id="UP000294933">
    <property type="component" value="Unassembled WGS sequence"/>
</dbReference>
<feature type="compositionally biased region" description="Basic and acidic residues" evidence="1">
    <location>
        <begin position="443"/>
        <end position="453"/>
    </location>
</feature>
<feature type="compositionally biased region" description="Low complexity" evidence="1">
    <location>
        <begin position="13"/>
        <end position="28"/>
    </location>
</feature>
<dbReference type="OrthoDB" id="10684525at2759"/>
<protein>
    <submittedName>
        <fullName evidence="2">Uncharacterized protein</fullName>
    </submittedName>
</protein>
<dbReference type="VEuPathDB" id="FungiDB:BD410DRAFT_799090"/>
<evidence type="ECO:0000313" key="2">
    <source>
        <dbReference type="EMBL" id="TDL28985.1"/>
    </source>
</evidence>
<feature type="region of interest" description="Disordered" evidence="1">
    <location>
        <begin position="95"/>
        <end position="197"/>
    </location>
</feature>
<feature type="region of interest" description="Disordered" evidence="1">
    <location>
        <begin position="55"/>
        <end position="83"/>
    </location>
</feature>
<feature type="compositionally biased region" description="Low complexity" evidence="1">
    <location>
        <begin position="458"/>
        <end position="468"/>
    </location>
</feature>
<accession>A0A4Y7QNI4</accession>
<feature type="compositionally biased region" description="Polar residues" evidence="1">
    <location>
        <begin position="186"/>
        <end position="196"/>
    </location>
</feature>
<feature type="compositionally biased region" description="Low complexity" evidence="1">
    <location>
        <begin position="105"/>
        <end position="127"/>
    </location>
</feature>
<evidence type="ECO:0000313" key="3">
    <source>
        <dbReference type="Proteomes" id="UP000294933"/>
    </source>
</evidence>
<feature type="compositionally biased region" description="Polar residues" evidence="1">
    <location>
        <begin position="297"/>
        <end position="315"/>
    </location>
</feature>
<proteinExistence type="predicted"/>
<reference evidence="2 3" key="1">
    <citation type="submission" date="2018-06" db="EMBL/GenBank/DDBJ databases">
        <title>A transcriptomic atlas of mushroom development highlights an independent origin of complex multicellularity.</title>
        <authorList>
            <consortium name="DOE Joint Genome Institute"/>
            <person name="Krizsan K."/>
            <person name="Almasi E."/>
            <person name="Merenyi Z."/>
            <person name="Sahu N."/>
            <person name="Viragh M."/>
            <person name="Koszo T."/>
            <person name="Mondo S."/>
            <person name="Kiss B."/>
            <person name="Balint B."/>
            <person name="Kues U."/>
            <person name="Barry K."/>
            <person name="Hegedus J.C."/>
            <person name="Henrissat B."/>
            <person name="Johnson J."/>
            <person name="Lipzen A."/>
            <person name="Ohm R."/>
            <person name="Nagy I."/>
            <person name="Pangilinan J."/>
            <person name="Yan J."/>
            <person name="Xiong Y."/>
            <person name="Grigoriev I.V."/>
            <person name="Hibbett D.S."/>
            <person name="Nagy L.G."/>
        </authorList>
    </citation>
    <scope>NUCLEOTIDE SEQUENCE [LARGE SCALE GENOMIC DNA]</scope>
    <source>
        <strain evidence="2 3">SZMC22713</strain>
    </source>
</reference>
<feature type="region of interest" description="Disordered" evidence="1">
    <location>
        <begin position="1"/>
        <end position="41"/>
    </location>
</feature>
<feature type="compositionally biased region" description="Polar residues" evidence="1">
    <location>
        <begin position="95"/>
        <end position="104"/>
    </location>
</feature>
<name>A0A4Y7QNI4_9AGAM</name>
<feature type="compositionally biased region" description="Polar residues" evidence="1">
    <location>
        <begin position="31"/>
        <end position="41"/>
    </location>
</feature>
<feature type="compositionally biased region" description="Basic and acidic residues" evidence="1">
    <location>
        <begin position="166"/>
        <end position="175"/>
    </location>
</feature>
<evidence type="ECO:0000256" key="1">
    <source>
        <dbReference type="SAM" id="MobiDB-lite"/>
    </source>
</evidence>
<sequence length="468" mass="49690">MPTRQGTTYQDDSASAEPPSIEAANPASPGSPATNVDTQASTSVVAEIAGNASHISTSSPLTNVDSQSENHSNALGVSLTGSNTAVETRSWASIVSESSNVSPLSQRTPSSDSPPSSQDLSPSSFTPPLSQQPPLRIVTPPLSQDSLLSRAPALSQRSPLSNETTNEVRDQDGFVRPRSPARAGATQPSTPISTSPRYFHPWFDGNVQPVAQSTAAPRPRSSRVFDKSFEEYDEEGGLGDIPADWQTTHSTLSLSVGRDDRAGNIFDALSPTTRQIILGLSPTTRNKVLGRVEAVAAQTNPPDDVTSPATTSTANGGRETPRIPAAAKGKRADPRNRRAGNRPGSLVDAIPSGSQQALYGDEILAEDARLAEILQEQWQAETAAEDLEAARRRKREKKLRQARGDPPPPSDMRRPRVPTRQGPPPAVLTPEVVQGVMIAPRPPARESVPRTHLTDTSAPATTARPARA</sequence>
<feature type="compositionally biased region" description="Polar residues" evidence="1">
    <location>
        <begin position="155"/>
        <end position="165"/>
    </location>
</feature>
<keyword evidence="3" id="KW-1185">Reference proteome</keyword>
<feature type="compositionally biased region" description="Basic residues" evidence="1">
    <location>
        <begin position="391"/>
        <end position="401"/>
    </location>
</feature>
<feature type="compositionally biased region" description="Polar residues" evidence="1">
    <location>
        <begin position="1"/>
        <end position="12"/>
    </location>
</feature>
<feature type="region of interest" description="Disordered" evidence="1">
    <location>
        <begin position="386"/>
        <end position="468"/>
    </location>
</feature>